<keyword evidence="1" id="KW-0436">Ligase</keyword>
<accession>A0A6B2L4K4</accession>
<dbReference type="InterPro" id="IPR004344">
    <property type="entry name" value="TTL/TTLL_fam"/>
</dbReference>
<organism evidence="4">
    <name type="scientific">Arcella intermedia</name>
    <dbReference type="NCBI Taxonomy" id="1963864"/>
    <lineage>
        <taxon>Eukaryota</taxon>
        <taxon>Amoebozoa</taxon>
        <taxon>Tubulinea</taxon>
        <taxon>Elardia</taxon>
        <taxon>Arcellinida</taxon>
        <taxon>Sphaerothecina</taxon>
        <taxon>Arcellidae</taxon>
        <taxon>Arcella</taxon>
    </lineage>
</organism>
<evidence type="ECO:0000256" key="2">
    <source>
        <dbReference type="ARBA" id="ARBA00022741"/>
    </source>
</evidence>
<keyword evidence="3" id="KW-0067">ATP-binding</keyword>
<evidence type="ECO:0000256" key="1">
    <source>
        <dbReference type="ARBA" id="ARBA00022598"/>
    </source>
</evidence>
<proteinExistence type="predicted"/>
<dbReference type="Gene3D" id="3.30.470.20">
    <property type="entry name" value="ATP-grasp fold, B domain"/>
    <property type="match status" value="1"/>
</dbReference>
<dbReference type="GO" id="GO:0015631">
    <property type="term" value="F:tubulin binding"/>
    <property type="evidence" value="ECO:0007669"/>
    <property type="project" value="TreeGrafter"/>
</dbReference>
<evidence type="ECO:0000256" key="3">
    <source>
        <dbReference type="ARBA" id="ARBA00022840"/>
    </source>
</evidence>
<protein>
    <recommendedName>
        <fullName evidence="5">Tubulin--tyrosine ligase-like protein 9</fullName>
    </recommendedName>
</protein>
<keyword evidence="2" id="KW-0547">Nucleotide-binding</keyword>
<dbReference type="AlphaFoldDB" id="A0A6B2L4K4"/>
<name>A0A6B2L4K4_9EUKA</name>
<sequence length="416" mass="48201">MQAEGWRRSDYFATILWGPRRISEPQVYHSYRNHFCETEILTHKGSLQFMIKHYGALYGKTYDFAPESFTYSFQSRGILRKHFLAKRPYVWITKPMASSRGRGIKLTRDIEEFDVYLNERLEEKKARMLNGEEVKEENIALVLQEYMENPVLVGGYKFDLRLYVLVTSVHPLKVYLFNEGLARFCTHRYSLEDFNVLRHLTNTSIQNAHWTKGLIPKETELEFHNSINPLLGPGDYFKRTLTSLLGFFEKQGIDVERLWLMIQSVIIKTLLAIAAEPKQTKSNAFELLGFDILLVSKEKNPQNHGYIIDLNQSNKSPSHFIVPKLLEVNCGPSLGVSCTTDILVKMPLLKEMLRTITNQEIDTTRKENQFHPIFPFNQITEIASQNLAKQKDIQDNIKIILSECDQLGVELGPYFP</sequence>
<dbReference type="Pfam" id="PF03133">
    <property type="entry name" value="TTL"/>
    <property type="match status" value="1"/>
</dbReference>
<dbReference type="PROSITE" id="PS51221">
    <property type="entry name" value="TTL"/>
    <property type="match status" value="1"/>
</dbReference>
<evidence type="ECO:0008006" key="5">
    <source>
        <dbReference type="Google" id="ProtNLM"/>
    </source>
</evidence>
<dbReference type="SUPFAM" id="SSF56059">
    <property type="entry name" value="Glutathione synthetase ATP-binding domain-like"/>
    <property type="match status" value="1"/>
</dbReference>
<dbReference type="GO" id="GO:0036064">
    <property type="term" value="C:ciliary basal body"/>
    <property type="evidence" value="ECO:0007669"/>
    <property type="project" value="TreeGrafter"/>
</dbReference>
<dbReference type="GO" id="GO:0000226">
    <property type="term" value="P:microtubule cytoskeleton organization"/>
    <property type="evidence" value="ECO:0007669"/>
    <property type="project" value="TreeGrafter"/>
</dbReference>
<dbReference type="EMBL" id="GIBP01002953">
    <property type="protein sequence ID" value="NDV31922.1"/>
    <property type="molecule type" value="Transcribed_RNA"/>
</dbReference>
<dbReference type="PANTHER" id="PTHR12241">
    <property type="entry name" value="TUBULIN POLYGLUTAMYLASE"/>
    <property type="match status" value="1"/>
</dbReference>
<reference evidence="4" key="1">
    <citation type="journal article" date="2020" name="J. Eukaryot. Microbiol.">
        <title>De novo Sequencing, Assembly and Annotation of the Transcriptome for the Free-Living Testate Amoeba Arcella intermedia.</title>
        <authorList>
            <person name="Ribeiro G.M."/>
            <person name="Porfirio-Sousa A.L."/>
            <person name="Maurer-Alcala X.X."/>
            <person name="Katz L.A."/>
            <person name="Lahr D.J.G."/>
        </authorList>
    </citation>
    <scope>NUCLEOTIDE SEQUENCE</scope>
</reference>
<dbReference type="GO" id="GO:0070740">
    <property type="term" value="F:tubulin-glutamic acid ligase activity"/>
    <property type="evidence" value="ECO:0007669"/>
    <property type="project" value="TreeGrafter"/>
</dbReference>
<dbReference type="GO" id="GO:0005524">
    <property type="term" value="F:ATP binding"/>
    <property type="evidence" value="ECO:0007669"/>
    <property type="project" value="UniProtKB-KW"/>
</dbReference>
<dbReference type="PANTHER" id="PTHR12241:SF118">
    <property type="entry name" value="TUBULIN POLYGLUTAMYLASE TTLL2-RELATED"/>
    <property type="match status" value="1"/>
</dbReference>
<evidence type="ECO:0000313" key="4">
    <source>
        <dbReference type="EMBL" id="NDV31922.1"/>
    </source>
</evidence>